<evidence type="ECO:0000313" key="1">
    <source>
        <dbReference type="EMBL" id="OJJ26213.1"/>
    </source>
</evidence>
<dbReference type="Proteomes" id="UP000183940">
    <property type="component" value="Unassembled WGS sequence"/>
</dbReference>
<gene>
    <name evidence="1" type="ORF">BI308_07365</name>
</gene>
<protein>
    <submittedName>
        <fullName evidence="1">Uncharacterized protein</fullName>
    </submittedName>
</protein>
<name>A0A1L9QU67_9CYAN</name>
<keyword evidence="2" id="KW-1185">Reference proteome</keyword>
<reference evidence="1" key="1">
    <citation type="submission" date="2016-10" db="EMBL/GenBank/DDBJ databases">
        <title>CRISPR-Cas defence system in Roseofilum reptotaenium: evidence of a bacteriophage-cyanobacterium arms race in the coral black band disease.</title>
        <authorList>
            <person name="Buerger P."/>
            <person name="Wood-Charlson E.M."/>
            <person name="Weynberg K.D."/>
            <person name="Willis B."/>
            <person name="Van Oppen M.J."/>
        </authorList>
    </citation>
    <scope>NUCLEOTIDE SEQUENCE [LARGE SCALE GENOMIC DNA]</scope>
    <source>
        <strain evidence="1">AO1-A</strain>
    </source>
</reference>
<comment type="caution">
    <text evidence="1">The sequence shown here is derived from an EMBL/GenBank/DDBJ whole genome shotgun (WGS) entry which is preliminary data.</text>
</comment>
<evidence type="ECO:0000313" key="2">
    <source>
        <dbReference type="Proteomes" id="UP000183940"/>
    </source>
</evidence>
<organism evidence="1 2">
    <name type="scientific">Roseofilum reptotaenium AO1-A</name>
    <dbReference type="NCBI Taxonomy" id="1925591"/>
    <lineage>
        <taxon>Bacteria</taxon>
        <taxon>Bacillati</taxon>
        <taxon>Cyanobacteriota</taxon>
        <taxon>Cyanophyceae</taxon>
        <taxon>Desertifilales</taxon>
        <taxon>Desertifilaceae</taxon>
        <taxon>Roseofilum</taxon>
    </lineage>
</organism>
<sequence>MTWQELQSQALHLPIGDRWRLVQVLLTSIQQETQVSTASTANLNSLADLDPWTQSLIGIIELDTQEITNSYIDYLEKKYS</sequence>
<proteinExistence type="predicted"/>
<dbReference type="EMBL" id="MLAW01000009">
    <property type="protein sequence ID" value="OJJ26213.1"/>
    <property type="molecule type" value="Genomic_DNA"/>
</dbReference>
<dbReference type="AlphaFoldDB" id="A0A1L9QU67"/>
<accession>A0A1L9QU67</accession>